<keyword evidence="3" id="KW-1185">Reference proteome</keyword>
<accession>A0ABM4AGD4</accession>
<keyword evidence="1" id="KW-1133">Transmembrane helix</keyword>
<feature type="transmembrane region" description="Helical" evidence="1">
    <location>
        <begin position="288"/>
        <end position="311"/>
    </location>
</feature>
<feature type="transmembrane region" description="Helical" evidence="1">
    <location>
        <begin position="360"/>
        <end position="379"/>
    </location>
</feature>
<gene>
    <name evidence="4" type="primary">LOC107433568</name>
</gene>
<evidence type="ECO:0000259" key="2">
    <source>
        <dbReference type="Pfam" id="PF13962"/>
    </source>
</evidence>
<evidence type="ECO:0000313" key="3">
    <source>
        <dbReference type="Proteomes" id="UP001652623"/>
    </source>
</evidence>
<sequence length="405" mass="45614">MEYLIINAVELIELCILEVALDLLSSHQELAITVESTPDSCTRTAVHALANLPSAFLRGCRLRFWQQWLYNCICIGSTSCRNIRTEFNTLPIHVTCEGSTTTGIQGLYDMKLVHDQTSELLSQMCEMIKNLDKNKVQELHVIEALFVAVERGNVEFVKIISTRTRQHYNMLHIAATLAPKPQLNRIPGAALQMQSELQWFQEVKSILPPFALNQKNMFNNMTPDELFTEEHKNLLIEAERWMKDTATSCTVVGALIVTIMFAAAFTVPGGNNQDSGFPIFLNKQTFEIFIISDALSLFSSTTSVLMFLGILTSRYAEQDFLKSLPRKLMFGLFALSFSIVSMMVAFCATLLLALRDRYSWIFIPLICLASIPATLFVFMQSPLLVDIFRSTYGGGIFDKKAKISK</sequence>
<feature type="transmembrane region" description="Helical" evidence="1">
    <location>
        <begin position="249"/>
        <end position="268"/>
    </location>
</feature>
<protein>
    <submittedName>
        <fullName evidence="4">Ankyrin repeat-containing protein ITN1</fullName>
    </submittedName>
</protein>
<keyword evidence="1" id="KW-0472">Membrane</keyword>
<dbReference type="Proteomes" id="UP001652623">
    <property type="component" value="Chromosome 8"/>
</dbReference>
<feature type="transmembrane region" description="Helical" evidence="1">
    <location>
        <begin position="332"/>
        <end position="354"/>
    </location>
</feature>
<dbReference type="PANTHER" id="PTHR24177">
    <property type="entry name" value="CASKIN"/>
    <property type="match status" value="1"/>
</dbReference>
<name>A0ABM4AGD4_ZIZJJ</name>
<proteinExistence type="predicted"/>
<dbReference type="RefSeq" id="XP_060675787.1">
    <property type="nucleotide sequence ID" value="XM_060819804.1"/>
</dbReference>
<feature type="domain" description="PGG" evidence="2">
    <location>
        <begin position="240"/>
        <end position="351"/>
    </location>
</feature>
<dbReference type="GeneID" id="107433568"/>
<organism evidence="3 4">
    <name type="scientific">Ziziphus jujuba</name>
    <name type="common">Chinese jujube</name>
    <name type="synonym">Ziziphus sativa</name>
    <dbReference type="NCBI Taxonomy" id="326968"/>
    <lineage>
        <taxon>Eukaryota</taxon>
        <taxon>Viridiplantae</taxon>
        <taxon>Streptophyta</taxon>
        <taxon>Embryophyta</taxon>
        <taxon>Tracheophyta</taxon>
        <taxon>Spermatophyta</taxon>
        <taxon>Magnoliopsida</taxon>
        <taxon>eudicotyledons</taxon>
        <taxon>Gunneridae</taxon>
        <taxon>Pentapetalae</taxon>
        <taxon>rosids</taxon>
        <taxon>fabids</taxon>
        <taxon>Rosales</taxon>
        <taxon>Rhamnaceae</taxon>
        <taxon>Paliureae</taxon>
        <taxon>Ziziphus</taxon>
    </lineage>
</organism>
<dbReference type="InterPro" id="IPR026961">
    <property type="entry name" value="PGG_dom"/>
</dbReference>
<reference evidence="4" key="1">
    <citation type="submission" date="2025-08" db="UniProtKB">
        <authorList>
            <consortium name="RefSeq"/>
        </authorList>
    </citation>
    <scope>IDENTIFICATION</scope>
    <source>
        <tissue evidence="4">Seedling</tissue>
    </source>
</reference>
<dbReference type="PANTHER" id="PTHR24177:SF329">
    <property type="entry name" value="ANKYRIN REPEAT PROTEIN"/>
    <property type="match status" value="1"/>
</dbReference>
<evidence type="ECO:0000313" key="4">
    <source>
        <dbReference type="RefSeq" id="XP_060675787.1"/>
    </source>
</evidence>
<keyword evidence="1" id="KW-0812">Transmembrane</keyword>
<evidence type="ECO:0000256" key="1">
    <source>
        <dbReference type="SAM" id="Phobius"/>
    </source>
</evidence>
<dbReference type="Pfam" id="PF13962">
    <property type="entry name" value="PGG"/>
    <property type="match status" value="1"/>
</dbReference>